<evidence type="ECO:0000313" key="1">
    <source>
        <dbReference type="EMBL" id="OLS60502.1"/>
    </source>
</evidence>
<organism evidence="1 2">
    <name type="scientific">Pseudomonas putida</name>
    <name type="common">Arthrobacter siderocapsulatus</name>
    <dbReference type="NCBI Taxonomy" id="303"/>
    <lineage>
        <taxon>Bacteria</taxon>
        <taxon>Pseudomonadati</taxon>
        <taxon>Pseudomonadota</taxon>
        <taxon>Gammaproteobacteria</taxon>
        <taxon>Pseudomonadales</taxon>
        <taxon>Pseudomonadaceae</taxon>
        <taxon>Pseudomonas</taxon>
    </lineage>
</organism>
<dbReference type="EMBL" id="MKZO01000047">
    <property type="protein sequence ID" value="OLS60502.1"/>
    <property type="molecule type" value="Genomic_DNA"/>
</dbReference>
<comment type="caution">
    <text evidence="1">The sequence shown here is derived from an EMBL/GenBank/DDBJ whole genome shotgun (WGS) entry which is preliminary data.</text>
</comment>
<accession>A0A1Q9QZN6</accession>
<reference evidence="1 2" key="1">
    <citation type="submission" date="2016-10" db="EMBL/GenBank/DDBJ databases">
        <title>Genome Sequence of Pseudomonas putida GM4FR.</title>
        <authorList>
            <person name="Poehlein A."/>
            <person name="Wemheuer F."/>
            <person name="Hollensteiner J."/>
            <person name="Wemheuer B."/>
        </authorList>
    </citation>
    <scope>NUCLEOTIDE SEQUENCE [LARGE SCALE GENOMIC DNA]</scope>
    <source>
        <strain evidence="1 2">GM4FR</strain>
    </source>
</reference>
<evidence type="ECO:0008006" key="3">
    <source>
        <dbReference type="Google" id="ProtNLM"/>
    </source>
</evidence>
<dbReference type="AlphaFoldDB" id="A0A1Q9QZN6"/>
<name>A0A1Q9QZN6_PSEPU</name>
<dbReference type="Proteomes" id="UP000186736">
    <property type="component" value="Unassembled WGS sequence"/>
</dbReference>
<protein>
    <recommendedName>
        <fullName evidence="3">Lipoprotein</fullName>
    </recommendedName>
</protein>
<proteinExistence type="predicted"/>
<gene>
    <name evidence="1" type="ORF">PSEMO_49130</name>
</gene>
<evidence type="ECO:0000313" key="2">
    <source>
        <dbReference type="Proteomes" id="UP000186736"/>
    </source>
</evidence>
<sequence length="90" mass="10226">MTLPCISIQLQIPGGKGRYSVRKDFCSFDGKSLIDDFSNVEFKRGEFQDDQLRFEIALTPLGTKEIEIKICQVNFKDGQPEELTCQLSYG</sequence>